<dbReference type="GO" id="GO:0006631">
    <property type="term" value="P:fatty acid metabolic process"/>
    <property type="evidence" value="ECO:0007669"/>
    <property type="project" value="TreeGrafter"/>
</dbReference>
<dbReference type="PROSITE" id="PS00455">
    <property type="entry name" value="AMP_BINDING"/>
    <property type="match status" value="1"/>
</dbReference>
<dbReference type="SUPFAM" id="SSF56801">
    <property type="entry name" value="Acetyl-CoA synthetase-like"/>
    <property type="match status" value="1"/>
</dbReference>
<dbReference type="Gene3D" id="3.40.50.12780">
    <property type="entry name" value="N-terminal domain of ligase-like"/>
    <property type="match status" value="1"/>
</dbReference>
<evidence type="ECO:0000259" key="3">
    <source>
        <dbReference type="Pfam" id="PF00501"/>
    </source>
</evidence>
<evidence type="ECO:0000256" key="2">
    <source>
        <dbReference type="ARBA" id="ARBA00022598"/>
    </source>
</evidence>
<dbReference type="EMBL" id="BMPI01000036">
    <property type="protein sequence ID" value="GGM54585.1"/>
    <property type="molecule type" value="Genomic_DNA"/>
</dbReference>
<evidence type="ECO:0000313" key="6">
    <source>
        <dbReference type="Proteomes" id="UP000642070"/>
    </source>
</evidence>
<keyword evidence="2 5" id="KW-0436">Ligase</keyword>
<organism evidence="5 6">
    <name type="scientific">Dactylosporangium sucinum</name>
    <dbReference type="NCBI Taxonomy" id="1424081"/>
    <lineage>
        <taxon>Bacteria</taxon>
        <taxon>Bacillati</taxon>
        <taxon>Actinomycetota</taxon>
        <taxon>Actinomycetes</taxon>
        <taxon>Micromonosporales</taxon>
        <taxon>Micromonosporaceae</taxon>
        <taxon>Dactylosporangium</taxon>
    </lineage>
</organism>
<dbReference type="Pfam" id="PF13193">
    <property type="entry name" value="AMP-binding_C"/>
    <property type="match status" value="1"/>
</dbReference>
<dbReference type="GO" id="GO:0031956">
    <property type="term" value="F:medium-chain fatty acid-CoA ligase activity"/>
    <property type="evidence" value="ECO:0007669"/>
    <property type="project" value="TreeGrafter"/>
</dbReference>
<sequence length="500" mass="53933">MEPLAARTIPDLVLAGAARHGEREAIVDGPVRLTYAQLAGEVARFAGALAARGVGKGDRVAIWAPNSWRWIVAALGIVTAGGVMVPLNTRLKGAEAAYILRRSGTRLLFVQDGFLGNSYVAALRKAWEEEPDHGVEAIVDLVADWDAFAQTRTDVATAVDPDDLADLFFTSGTTGRPKGAMLTHRQSTELYVAWSELAGLTAGDRYLLVNPCSHTFGYKAGVIACLLRGATIVPQPVFDVEETLRIVAAERITVLPGPPTLYTSILDHPRRTEFDLSSLRVAITGATTVPVVMIERLREELRLATVLTAYGLTESCGTATMCRPDDDPQTVATTCGAAVPGVEVRVDETTGEVLVRGYNVMRGYFEDPAATADAVDADGWLHTGDVGVLDERGYLRITDRLKDMFIVGGFNAYPAEIEQVLARHPALAEVAVIGAPDDRLGEVARAFVVPRAGVTPDVAELSEYCKQRLANYKVPREFVIIPELPRNASGKVLKTSLRSR</sequence>
<gene>
    <name evidence="5" type="ORF">GCM10007977_065300</name>
</gene>
<dbReference type="PANTHER" id="PTHR43201:SF5">
    <property type="entry name" value="MEDIUM-CHAIN ACYL-COA LIGASE ACSF2, MITOCHONDRIAL"/>
    <property type="match status" value="1"/>
</dbReference>
<comment type="similarity">
    <text evidence="1">Belongs to the ATP-dependent AMP-binding enzyme family.</text>
</comment>
<evidence type="ECO:0000259" key="4">
    <source>
        <dbReference type="Pfam" id="PF13193"/>
    </source>
</evidence>
<feature type="domain" description="AMP-dependent synthetase/ligase" evidence="3">
    <location>
        <begin position="17"/>
        <end position="365"/>
    </location>
</feature>
<protein>
    <submittedName>
        <fullName evidence="5">Fatty acid--CoA ligase</fullName>
    </submittedName>
</protein>
<reference evidence="5" key="2">
    <citation type="submission" date="2020-09" db="EMBL/GenBank/DDBJ databases">
        <authorList>
            <person name="Sun Q."/>
            <person name="Ohkuma M."/>
        </authorList>
    </citation>
    <scope>NUCLEOTIDE SEQUENCE</scope>
    <source>
        <strain evidence="5">JCM 19831</strain>
    </source>
</reference>
<keyword evidence="6" id="KW-1185">Reference proteome</keyword>
<evidence type="ECO:0000313" key="5">
    <source>
        <dbReference type="EMBL" id="GGM54585.1"/>
    </source>
</evidence>
<dbReference type="FunFam" id="3.30.300.30:FF:000008">
    <property type="entry name" value="2,3-dihydroxybenzoate-AMP ligase"/>
    <property type="match status" value="1"/>
</dbReference>
<proteinExistence type="inferred from homology"/>
<dbReference type="PANTHER" id="PTHR43201">
    <property type="entry name" value="ACYL-COA SYNTHETASE"/>
    <property type="match status" value="1"/>
</dbReference>
<dbReference type="Proteomes" id="UP000642070">
    <property type="component" value="Unassembled WGS sequence"/>
</dbReference>
<evidence type="ECO:0000256" key="1">
    <source>
        <dbReference type="ARBA" id="ARBA00006432"/>
    </source>
</evidence>
<name>A0A917U3A4_9ACTN</name>
<dbReference type="AlphaFoldDB" id="A0A917U3A4"/>
<dbReference type="Pfam" id="PF00501">
    <property type="entry name" value="AMP-binding"/>
    <property type="match status" value="1"/>
</dbReference>
<dbReference type="Gene3D" id="3.30.300.30">
    <property type="match status" value="1"/>
</dbReference>
<dbReference type="InterPro" id="IPR025110">
    <property type="entry name" value="AMP-bd_C"/>
</dbReference>
<dbReference type="InterPro" id="IPR042099">
    <property type="entry name" value="ANL_N_sf"/>
</dbReference>
<dbReference type="NCBIfam" id="NF005801">
    <property type="entry name" value="PRK07656.1"/>
    <property type="match status" value="1"/>
</dbReference>
<feature type="domain" description="AMP-binding enzyme C-terminal" evidence="4">
    <location>
        <begin position="416"/>
        <end position="491"/>
    </location>
</feature>
<dbReference type="InterPro" id="IPR000873">
    <property type="entry name" value="AMP-dep_synth/lig_dom"/>
</dbReference>
<dbReference type="InterPro" id="IPR045851">
    <property type="entry name" value="AMP-bd_C_sf"/>
</dbReference>
<comment type="caution">
    <text evidence="5">The sequence shown here is derived from an EMBL/GenBank/DDBJ whole genome shotgun (WGS) entry which is preliminary data.</text>
</comment>
<dbReference type="RefSeq" id="WP_190253835.1">
    <property type="nucleotide sequence ID" value="NZ_BMPI01000036.1"/>
</dbReference>
<accession>A0A917U3A4</accession>
<dbReference type="InterPro" id="IPR020845">
    <property type="entry name" value="AMP-binding_CS"/>
</dbReference>
<reference evidence="5" key="1">
    <citation type="journal article" date="2014" name="Int. J. Syst. Evol. Microbiol.">
        <title>Complete genome sequence of Corynebacterium casei LMG S-19264T (=DSM 44701T), isolated from a smear-ripened cheese.</title>
        <authorList>
            <consortium name="US DOE Joint Genome Institute (JGI-PGF)"/>
            <person name="Walter F."/>
            <person name="Albersmeier A."/>
            <person name="Kalinowski J."/>
            <person name="Ruckert C."/>
        </authorList>
    </citation>
    <scope>NUCLEOTIDE SEQUENCE</scope>
    <source>
        <strain evidence="5">JCM 19831</strain>
    </source>
</reference>